<dbReference type="Pfam" id="PF04784">
    <property type="entry name" value="DUF547"/>
    <property type="match status" value="1"/>
</dbReference>
<dbReference type="Gene3D" id="1.10.10.10">
    <property type="entry name" value="Winged helix-like DNA-binding domain superfamily/Winged helix DNA-binding domain"/>
    <property type="match status" value="1"/>
</dbReference>
<feature type="region of interest" description="Disordered" evidence="1">
    <location>
        <begin position="87"/>
        <end position="114"/>
    </location>
</feature>
<dbReference type="GO" id="GO:0035556">
    <property type="term" value="P:intracellular signal transduction"/>
    <property type="evidence" value="ECO:0007669"/>
    <property type="project" value="InterPro"/>
</dbReference>
<dbReference type="InterPro" id="IPR014025">
    <property type="entry name" value="Glutaredoxin_subgr"/>
</dbReference>
<dbReference type="SUPFAM" id="SSF52833">
    <property type="entry name" value="Thioredoxin-like"/>
    <property type="match status" value="1"/>
</dbReference>
<comment type="caution">
    <text evidence="3">The sequence shown here is derived from an EMBL/GenBank/DDBJ whole genome shotgun (WGS) entry which is preliminary data.</text>
</comment>
<evidence type="ECO:0000256" key="1">
    <source>
        <dbReference type="SAM" id="MobiDB-lite"/>
    </source>
</evidence>
<dbReference type="SMART" id="SM00049">
    <property type="entry name" value="DEP"/>
    <property type="match status" value="1"/>
</dbReference>
<dbReference type="PANTHER" id="PTHR46361:SF3">
    <property type="entry name" value="ELECTRON CARRIER_ PROTEIN DISULFIDE OXIDOREDUCTASE"/>
    <property type="match status" value="1"/>
</dbReference>
<dbReference type="Proteomes" id="UP001295423">
    <property type="component" value="Unassembled WGS sequence"/>
</dbReference>
<dbReference type="AlphaFoldDB" id="A0AAD2JHU4"/>
<dbReference type="InterPro" id="IPR006869">
    <property type="entry name" value="DUF547"/>
</dbReference>
<dbReference type="SUPFAM" id="SSF46785">
    <property type="entry name" value="Winged helix' DNA-binding domain"/>
    <property type="match status" value="1"/>
</dbReference>
<protein>
    <recommendedName>
        <fullName evidence="2">DEP domain-containing protein</fullName>
    </recommendedName>
</protein>
<reference evidence="3" key="1">
    <citation type="submission" date="2023-08" db="EMBL/GenBank/DDBJ databases">
        <authorList>
            <person name="Audoor S."/>
            <person name="Bilcke G."/>
        </authorList>
    </citation>
    <scope>NUCLEOTIDE SEQUENCE</scope>
</reference>
<dbReference type="PANTHER" id="PTHR46361">
    <property type="entry name" value="ELECTRON CARRIER/ PROTEIN DISULFIDE OXIDOREDUCTASE"/>
    <property type="match status" value="1"/>
</dbReference>
<dbReference type="InterPro" id="IPR036388">
    <property type="entry name" value="WH-like_DNA-bd_sf"/>
</dbReference>
<dbReference type="InterPro" id="IPR000591">
    <property type="entry name" value="DEP_dom"/>
</dbReference>
<dbReference type="Pfam" id="PF00610">
    <property type="entry name" value="DEP"/>
    <property type="match status" value="1"/>
</dbReference>
<dbReference type="PROSITE" id="PS51354">
    <property type="entry name" value="GLUTAREDOXIN_2"/>
    <property type="match status" value="1"/>
</dbReference>
<gene>
    <name evidence="3" type="ORF">CYCCA115_LOCUS13224</name>
</gene>
<dbReference type="InterPro" id="IPR002109">
    <property type="entry name" value="Glutaredoxin"/>
</dbReference>
<dbReference type="InterPro" id="IPR036390">
    <property type="entry name" value="WH_DNA-bd_sf"/>
</dbReference>
<evidence type="ECO:0000259" key="2">
    <source>
        <dbReference type="PROSITE" id="PS50186"/>
    </source>
</evidence>
<sequence length="508" mass="57637">MGKITIFSQDDCRHCKRVKAALYTRGIQFQEINLTKYPEKRNDMLSLSNRLTVPQVFVNYNHIGGADATMNLLAFWDESGQLAYLNEPDPSDPRLDVPTYPPKEETKPAPDRSTQTMIEIPGSEEKKGVLEMMEAMKFILPAADLKYGVKKYRNAFTGAQAVKVFQKCYQLKSPEEAVAFGVLLQSHRILDHVVGEHTFQDTEDYFYRLTCYQTPNILNSYRVWNEAVDPDPIRLVKGLTATLNKILSQYTSDKTGKVDYKRAGLDRSMTAFEEASCELQAVNLREMSKDTKMAFCINLYNLMIKYAFVKVGIPSSNVDRVAFFTKVQFYIGSDLFSFQDLENGILRGNRKAPYSLTPQLGSDDPRLLLSMDNVDCRIHFALNCGATSCPPVKNFTKEGIHEELRIVSQAFCEGAEQVKIDIGKNTVHLSKIFSWYFEDFGSSNMELLLMVSGFLRDEKKESLQSLFEASSSVKIKYNNYDWSTDASDSLVFSAGNVKANPFRSLFKK</sequence>
<feature type="domain" description="DEP" evidence="2">
    <location>
        <begin position="134"/>
        <end position="211"/>
    </location>
</feature>
<dbReference type="PRINTS" id="PR00160">
    <property type="entry name" value="GLUTAREDOXIN"/>
</dbReference>
<organism evidence="3 4">
    <name type="scientific">Cylindrotheca closterium</name>
    <dbReference type="NCBI Taxonomy" id="2856"/>
    <lineage>
        <taxon>Eukaryota</taxon>
        <taxon>Sar</taxon>
        <taxon>Stramenopiles</taxon>
        <taxon>Ochrophyta</taxon>
        <taxon>Bacillariophyta</taxon>
        <taxon>Bacillariophyceae</taxon>
        <taxon>Bacillariophycidae</taxon>
        <taxon>Bacillariales</taxon>
        <taxon>Bacillariaceae</taxon>
        <taxon>Cylindrotheca</taxon>
    </lineage>
</organism>
<proteinExistence type="predicted"/>
<dbReference type="EMBL" id="CAKOGP040001792">
    <property type="protein sequence ID" value="CAJ1951760.1"/>
    <property type="molecule type" value="Genomic_DNA"/>
</dbReference>
<dbReference type="Pfam" id="PF00462">
    <property type="entry name" value="Glutaredoxin"/>
    <property type="match status" value="1"/>
</dbReference>
<evidence type="ECO:0000313" key="4">
    <source>
        <dbReference type="Proteomes" id="UP001295423"/>
    </source>
</evidence>
<dbReference type="CDD" id="cd04371">
    <property type="entry name" value="DEP"/>
    <property type="match status" value="1"/>
</dbReference>
<name>A0AAD2JHU4_9STRA</name>
<dbReference type="InterPro" id="IPR036249">
    <property type="entry name" value="Thioredoxin-like_sf"/>
</dbReference>
<dbReference type="Gene3D" id="3.40.30.10">
    <property type="entry name" value="Glutaredoxin"/>
    <property type="match status" value="1"/>
</dbReference>
<accession>A0AAD2JHU4</accession>
<keyword evidence="4" id="KW-1185">Reference proteome</keyword>
<dbReference type="PROSITE" id="PS50186">
    <property type="entry name" value="DEP"/>
    <property type="match status" value="1"/>
</dbReference>
<evidence type="ECO:0000313" key="3">
    <source>
        <dbReference type="EMBL" id="CAJ1951760.1"/>
    </source>
</evidence>